<keyword evidence="3" id="KW-1185">Reference proteome</keyword>
<dbReference type="GO" id="GO:0030286">
    <property type="term" value="C:dynein complex"/>
    <property type="evidence" value="ECO:0007669"/>
    <property type="project" value="InterPro"/>
</dbReference>
<name>A0A226N0P7_CALSU</name>
<dbReference type="PANTHER" id="PTHR46961">
    <property type="entry name" value="DYNEIN HEAVY CHAIN 1, AXONEMAL-LIKE PROTEIN"/>
    <property type="match status" value="1"/>
</dbReference>
<dbReference type="FunFam" id="3.10.490.20:FF:000002">
    <property type="entry name" value="Dynein axonemal heavy chain 17"/>
    <property type="match status" value="1"/>
</dbReference>
<comment type="caution">
    <text evidence="2">The sequence shown here is derived from an EMBL/GenBank/DDBJ whole genome shotgun (WGS) entry which is preliminary data.</text>
</comment>
<reference evidence="2 3" key="1">
    <citation type="submission" date="2016-07" db="EMBL/GenBank/DDBJ databases">
        <title>Disparate Historic Effective Population Sizes Predicted by Modern Levels of Genome Diversity for the Scaled Quail (Callipepla squamata) and the Northern Bobwhite (Colinus virginianus): Inferences from First and Second Generation Draft Genome Assemblies for Sympatric New World Quail.</title>
        <authorList>
            <person name="Oldeschulte D.L."/>
            <person name="Halley Y.A."/>
            <person name="Bhattarai E.K."/>
            <person name="Brashear W.A."/>
            <person name="Hill J."/>
            <person name="Metz R.P."/>
            <person name="Johnson C.D."/>
            <person name="Rollins D."/>
            <person name="Peterson M.J."/>
            <person name="Bickhart D.M."/>
            <person name="Decker J.E."/>
            <person name="Seabury C.M."/>
        </authorList>
    </citation>
    <scope>NUCLEOTIDE SEQUENCE [LARGE SCALE GENOMIC DNA]</scope>
    <source>
        <strain evidence="2 3">Texas</strain>
        <tissue evidence="2">Leg muscle</tissue>
    </source>
</reference>
<dbReference type="Proteomes" id="UP000198323">
    <property type="component" value="Unassembled WGS sequence"/>
</dbReference>
<evidence type="ECO:0000313" key="2">
    <source>
        <dbReference type="EMBL" id="OXB61092.1"/>
    </source>
</evidence>
<sequence length="249" mass="28652">MAEIMAKAVDKTPYVLVAFQECERMNILTHEIRRSLKELDLGLKGELTITADMEDLASALFYDNVPESWTRYAYPSLLSLGAWYADLLLRIRELEIWTMDFVLPVTVWLAGFFNPQSFLTAIMQSTARKNEWPLDKMCLAVEVTKKNREDMMAPPREGCYVHGLFMEGARWDIPSGAIADARLKELTPMMPIIFIRAIPVDRMDTKNVYECPVYKTRMRGPTYVWTFNLKTKEKAAKWILAAVALLLQI</sequence>
<organism evidence="2 3">
    <name type="scientific">Callipepla squamata</name>
    <name type="common">Scaled quail</name>
    <dbReference type="NCBI Taxonomy" id="9009"/>
    <lineage>
        <taxon>Eukaryota</taxon>
        <taxon>Metazoa</taxon>
        <taxon>Chordata</taxon>
        <taxon>Craniata</taxon>
        <taxon>Vertebrata</taxon>
        <taxon>Euteleostomi</taxon>
        <taxon>Archelosauria</taxon>
        <taxon>Archosauria</taxon>
        <taxon>Dinosauria</taxon>
        <taxon>Saurischia</taxon>
        <taxon>Theropoda</taxon>
        <taxon>Coelurosauria</taxon>
        <taxon>Aves</taxon>
        <taxon>Neognathae</taxon>
        <taxon>Galloanserae</taxon>
        <taxon>Galliformes</taxon>
        <taxon>Odontophoridae</taxon>
        <taxon>Callipepla</taxon>
    </lineage>
</organism>
<dbReference type="GO" id="GO:0007018">
    <property type="term" value="P:microtubule-based movement"/>
    <property type="evidence" value="ECO:0007669"/>
    <property type="project" value="InterPro"/>
</dbReference>
<dbReference type="PANTHER" id="PTHR46961:SF16">
    <property type="entry name" value="DYNEIN AXONEMAL HEAVY CHAIN 17-RELATED"/>
    <property type="match status" value="1"/>
</dbReference>
<evidence type="ECO:0000313" key="3">
    <source>
        <dbReference type="Proteomes" id="UP000198323"/>
    </source>
</evidence>
<dbReference type="InterPro" id="IPR043160">
    <property type="entry name" value="Dynein_C_barrel"/>
</dbReference>
<dbReference type="Pfam" id="PF18199">
    <property type="entry name" value="Dynein_C"/>
    <property type="match status" value="1"/>
</dbReference>
<protein>
    <recommendedName>
        <fullName evidence="1">Dynein heavy chain C-terminal domain-containing protein</fullName>
    </recommendedName>
</protein>
<evidence type="ECO:0000259" key="1">
    <source>
        <dbReference type="Pfam" id="PF18199"/>
    </source>
</evidence>
<dbReference type="OrthoDB" id="10251809at2759"/>
<dbReference type="Gene3D" id="1.20.1270.280">
    <property type="match status" value="1"/>
</dbReference>
<dbReference type="GO" id="GO:0045505">
    <property type="term" value="F:dynein intermediate chain binding"/>
    <property type="evidence" value="ECO:0007669"/>
    <property type="project" value="InterPro"/>
</dbReference>
<dbReference type="InterPro" id="IPR026983">
    <property type="entry name" value="DHC"/>
</dbReference>
<proteinExistence type="predicted"/>
<gene>
    <name evidence="2" type="ORF">ASZ78_013655</name>
</gene>
<feature type="domain" description="Dynein heavy chain C-terminal" evidence="1">
    <location>
        <begin position="8"/>
        <end position="247"/>
    </location>
</feature>
<dbReference type="AlphaFoldDB" id="A0A226N0P7"/>
<dbReference type="GO" id="GO:0051959">
    <property type="term" value="F:dynein light intermediate chain binding"/>
    <property type="evidence" value="ECO:0007669"/>
    <property type="project" value="InterPro"/>
</dbReference>
<accession>A0A226N0P7</accession>
<dbReference type="EMBL" id="MCFN01000295">
    <property type="protein sequence ID" value="OXB61092.1"/>
    <property type="molecule type" value="Genomic_DNA"/>
</dbReference>
<dbReference type="Gene3D" id="3.10.490.20">
    <property type="match status" value="1"/>
</dbReference>
<dbReference type="InterPro" id="IPR041228">
    <property type="entry name" value="Dynein_C"/>
</dbReference>
<dbReference type="STRING" id="9009.A0A226N0P7"/>